<accession>A0A2W0EQK8</accession>
<evidence type="ECO:0000313" key="1">
    <source>
        <dbReference type="EMBL" id="PYY70719.1"/>
    </source>
</evidence>
<comment type="caution">
    <text evidence="1">The sequence shown here is derived from an EMBL/GenBank/DDBJ whole genome shotgun (WGS) entry which is preliminary data.</text>
</comment>
<dbReference type="RefSeq" id="WP_110659259.1">
    <property type="nucleotide sequence ID" value="NZ_PDLL01000088.1"/>
</dbReference>
<gene>
    <name evidence="1" type="ORF">CRX42_09850</name>
</gene>
<dbReference type="Proteomes" id="UP000247437">
    <property type="component" value="Unassembled WGS sequence"/>
</dbReference>
<dbReference type="EMBL" id="PDLL01000088">
    <property type="protein sequence ID" value="PYY70719.1"/>
    <property type="molecule type" value="Genomic_DNA"/>
</dbReference>
<name>A0A2W0EQK8_PSEJE</name>
<protein>
    <recommendedName>
        <fullName evidence="3">Helix-turn-helix domain-containing protein</fullName>
    </recommendedName>
</protein>
<evidence type="ECO:0008006" key="3">
    <source>
        <dbReference type="Google" id="ProtNLM"/>
    </source>
</evidence>
<dbReference type="OrthoDB" id="6906331at2"/>
<organism evidence="1 2">
    <name type="scientific">Pseudomonas jessenii</name>
    <dbReference type="NCBI Taxonomy" id="77298"/>
    <lineage>
        <taxon>Bacteria</taxon>
        <taxon>Pseudomonadati</taxon>
        <taxon>Pseudomonadota</taxon>
        <taxon>Gammaproteobacteria</taxon>
        <taxon>Pseudomonadales</taxon>
        <taxon>Pseudomonadaceae</taxon>
        <taxon>Pseudomonas</taxon>
    </lineage>
</organism>
<proteinExistence type="predicted"/>
<evidence type="ECO:0000313" key="2">
    <source>
        <dbReference type="Proteomes" id="UP000247437"/>
    </source>
</evidence>
<dbReference type="AlphaFoldDB" id="A0A2W0EQK8"/>
<sequence>MNATELQQAVAQFEASGGQVLVVADSFRAYPDPLHVSVPPVDADLVEAIRGFASAGVCAAAKALGKSTRTINYIAGLYGIKFATTTAATLEDRRKAEAKLVPRIRRMARANMSQMAIAEQLGIGRIVLRRIAHFHGITLNSRAT</sequence>
<reference evidence="1 2" key="1">
    <citation type="journal article" date="2018" name="Appl. Microbiol. Biotechnol.">
        <title>Characterization of the caprolactam degradation pathway in Pseudomonas jessenii using mass spectrometry-based proteomics.</title>
        <authorList>
            <person name="Otzen M."/>
            <person name="Palacio C."/>
            <person name="Janssen D.B."/>
        </authorList>
    </citation>
    <scope>NUCLEOTIDE SEQUENCE [LARGE SCALE GENOMIC DNA]</scope>
    <source>
        <strain evidence="1 2">GO3</strain>
    </source>
</reference>